<dbReference type="InterPro" id="IPR003591">
    <property type="entry name" value="Leu-rich_rpt_typical-subtyp"/>
</dbReference>
<keyword evidence="2" id="KW-0677">Repeat</keyword>
<reference evidence="4" key="1">
    <citation type="submission" date="2021-01" db="EMBL/GenBank/DDBJ databases">
        <authorList>
            <person name="Corre E."/>
            <person name="Pelletier E."/>
            <person name="Niang G."/>
            <person name="Scheremetjew M."/>
            <person name="Finn R."/>
            <person name="Kale V."/>
            <person name="Holt S."/>
            <person name="Cochrane G."/>
            <person name="Meng A."/>
            <person name="Brown T."/>
            <person name="Cohen L."/>
        </authorList>
    </citation>
    <scope>NUCLEOTIDE SEQUENCE</scope>
    <source>
        <strain evidence="4">SM1012Den-03</strain>
    </source>
</reference>
<evidence type="ECO:0008006" key="5">
    <source>
        <dbReference type="Google" id="ProtNLM"/>
    </source>
</evidence>
<organism evidence="4">
    <name type="scientific">Skeletonema marinoi</name>
    <dbReference type="NCBI Taxonomy" id="267567"/>
    <lineage>
        <taxon>Eukaryota</taxon>
        <taxon>Sar</taxon>
        <taxon>Stramenopiles</taxon>
        <taxon>Ochrophyta</taxon>
        <taxon>Bacillariophyta</taxon>
        <taxon>Coscinodiscophyceae</taxon>
        <taxon>Thalassiosirophycidae</taxon>
        <taxon>Thalassiosirales</taxon>
        <taxon>Skeletonemataceae</taxon>
        <taxon>Skeletonema</taxon>
        <taxon>Skeletonema marinoi-dohrnii complex</taxon>
    </lineage>
</organism>
<accession>A0A7S2VFJ3</accession>
<name>A0A7S2VFJ3_9STRA</name>
<gene>
    <name evidence="4" type="ORF">SMAR0320_LOCUS22569</name>
</gene>
<dbReference type="InterPro" id="IPR032675">
    <property type="entry name" value="LRR_dom_sf"/>
</dbReference>
<dbReference type="EMBL" id="HBGZ01031622">
    <property type="protein sequence ID" value="CAD9629853.1"/>
    <property type="molecule type" value="Transcribed_RNA"/>
</dbReference>
<evidence type="ECO:0000313" key="4">
    <source>
        <dbReference type="EMBL" id="CAD9629853.1"/>
    </source>
</evidence>
<evidence type="ECO:0000256" key="2">
    <source>
        <dbReference type="ARBA" id="ARBA00022737"/>
    </source>
</evidence>
<proteinExistence type="predicted"/>
<feature type="region of interest" description="Disordered" evidence="3">
    <location>
        <begin position="1"/>
        <end position="100"/>
    </location>
</feature>
<feature type="compositionally biased region" description="Acidic residues" evidence="3">
    <location>
        <begin position="69"/>
        <end position="82"/>
    </location>
</feature>
<dbReference type="Pfam" id="PF13516">
    <property type="entry name" value="LRR_6"/>
    <property type="match status" value="1"/>
</dbReference>
<evidence type="ECO:0000256" key="1">
    <source>
        <dbReference type="ARBA" id="ARBA00022614"/>
    </source>
</evidence>
<dbReference type="SMART" id="SM00365">
    <property type="entry name" value="LRR_SD22"/>
    <property type="match status" value="10"/>
</dbReference>
<dbReference type="PROSITE" id="PS51450">
    <property type="entry name" value="LRR"/>
    <property type="match status" value="5"/>
</dbReference>
<dbReference type="InterPro" id="IPR025875">
    <property type="entry name" value="Leu-rich_rpt_4"/>
</dbReference>
<dbReference type="SUPFAM" id="SSF52058">
    <property type="entry name" value="L domain-like"/>
    <property type="match status" value="1"/>
</dbReference>
<sequence length="506" mass="56449">MTENDPQPQIAGVDENDSAHDNAAATADTIAEEATVDEVAVKPEEMMQQNDSGAPFMIDTAESLKSNDDAAEDKEGVDEEAATDNNTTKTEEGEQRQQQKVIKKVVPPLPLDWTKMAECNEQEDIAPADAIRYPWDVMEFPLPPDQSETHLTIVGTAGQKITRMGSNLDEYVSENLTHLVLRSHLIRTMEGVSKLKHLELLELYDNMIDEINDLSPGELVDKGEDEEEDDGLPAKNLRVLDISYNVIRDMNPISQCLNLQELYIAQNKIKSIRGIGQLTQLRKVDLGANRIRFMEEEELSGLINLEELWLGKNKIEHIGGISKLTKLRRLDVQSNRLTSIENLEGQVDTLEELYLAHNGIDVEGAKCPTGLALPFKQLNTIDMSRNRLTDTSPFAHLTSLNELWISGNDIKTFDDVEYIRSLVELDGVYLEYNPVASDFEYRKKLVEIVPNLTQIDATMVGGIGQHGYLTGGGSGDNLLERMRQMQDQVIQKAAAETEASGSKEDE</sequence>
<dbReference type="PANTHER" id="PTHR46652">
    <property type="entry name" value="LEUCINE-RICH REPEAT AND IQ DOMAIN-CONTAINING PROTEIN 1-RELATED"/>
    <property type="match status" value="1"/>
</dbReference>
<dbReference type="InterPro" id="IPR050836">
    <property type="entry name" value="SDS22/Internalin_LRR"/>
</dbReference>
<dbReference type="InterPro" id="IPR001611">
    <property type="entry name" value="Leu-rich_rpt"/>
</dbReference>
<protein>
    <recommendedName>
        <fullName evidence="5">Protein phosphatase 1 regulatory subunit 7</fullName>
    </recommendedName>
</protein>
<dbReference type="SMART" id="SM00369">
    <property type="entry name" value="LRR_TYP"/>
    <property type="match status" value="5"/>
</dbReference>
<keyword evidence="1" id="KW-0433">Leucine-rich repeat</keyword>
<dbReference type="Pfam" id="PF12799">
    <property type="entry name" value="LRR_4"/>
    <property type="match status" value="1"/>
</dbReference>
<dbReference type="Pfam" id="PF13855">
    <property type="entry name" value="LRR_8"/>
    <property type="match status" value="1"/>
</dbReference>
<dbReference type="AlphaFoldDB" id="A0A7S2VFJ3"/>
<dbReference type="Gene3D" id="3.80.10.10">
    <property type="entry name" value="Ribonuclease Inhibitor"/>
    <property type="match status" value="2"/>
</dbReference>
<evidence type="ECO:0000256" key="3">
    <source>
        <dbReference type="SAM" id="MobiDB-lite"/>
    </source>
</evidence>
<dbReference type="PANTHER" id="PTHR46652:SF3">
    <property type="entry name" value="LEUCINE-RICH REPEAT-CONTAINING PROTEIN 9"/>
    <property type="match status" value="1"/>
</dbReference>